<reference evidence="3" key="1">
    <citation type="journal article" date="2017" name="Front. Plant Sci.">
        <title>Climate Clever Clovers: New Paradigm to Reduce the Environmental Footprint of Ruminants by Breeding Low Methanogenic Forages Utilizing Haplotype Variation.</title>
        <authorList>
            <person name="Kaur P."/>
            <person name="Appels R."/>
            <person name="Bayer P.E."/>
            <person name="Keeble-Gagnere G."/>
            <person name="Wang J."/>
            <person name="Hirakawa H."/>
            <person name="Shirasawa K."/>
            <person name="Vercoe P."/>
            <person name="Stefanova K."/>
            <person name="Durmic Z."/>
            <person name="Nichols P."/>
            <person name="Revell C."/>
            <person name="Isobe S.N."/>
            <person name="Edwards D."/>
            <person name="Erskine W."/>
        </authorList>
    </citation>
    <scope>NUCLEOTIDE SEQUENCE [LARGE SCALE GENOMIC DNA]</scope>
    <source>
        <strain evidence="3">cv. Daliak</strain>
    </source>
</reference>
<accession>A0A2Z6PQR0</accession>
<evidence type="ECO:0000313" key="2">
    <source>
        <dbReference type="EMBL" id="GAU48577.1"/>
    </source>
</evidence>
<gene>
    <name evidence="2" type="ORF">TSUD_369470</name>
</gene>
<protein>
    <submittedName>
        <fullName evidence="2">Uncharacterized protein</fullName>
    </submittedName>
</protein>
<evidence type="ECO:0000313" key="3">
    <source>
        <dbReference type="Proteomes" id="UP000242715"/>
    </source>
</evidence>
<name>A0A2Z6PQR0_TRISU</name>
<dbReference type="Proteomes" id="UP000242715">
    <property type="component" value="Unassembled WGS sequence"/>
</dbReference>
<dbReference type="AlphaFoldDB" id="A0A2Z6PQR0"/>
<feature type="signal peptide" evidence="1">
    <location>
        <begin position="1"/>
        <end position="21"/>
    </location>
</feature>
<dbReference type="EMBL" id="DF974442">
    <property type="protein sequence ID" value="GAU48577.1"/>
    <property type="molecule type" value="Genomic_DNA"/>
</dbReference>
<evidence type="ECO:0000256" key="1">
    <source>
        <dbReference type="SAM" id="SignalP"/>
    </source>
</evidence>
<feature type="chain" id="PRO_5016461868" evidence="1">
    <location>
        <begin position="22"/>
        <end position="70"/>
    </location>
</feature>
<sequence length="70" mass="7937">MRYFPLHFLTSSLSISFFIEASNFSPQNQFDVCEFQDSVVGAEELIVGNLKSIVLKSKDSTNMNSQWSII</sequence>
<keyword evidence="1" id="KW-0732">Signal</keyword>
<organism evidence="2 3">
    <name type="scientific">Trifolium subterraneum</name>
    <name type="common">Subterranean clover</name>
    <dbReference type="NCBI Taxonomy" id="3900"/>
    <lineage>
        <taxon>Eukaryota</taxon>
        <taxon>Viridiplantae</taxon>
        <taxon>Streptophyta</taxon>
        <taxon>Embryophyta</taxon>
        <taxon>Tracheophyta</taxon>
        <taxon>Spermatophyta</taxon>
        <taxon>Magnoliopsida</taxon>
        <taxon>eudicotyledons</taxon>
        <taxon>Gunneridae</taxon>
        <taxon>Pentapetalae</taxon>
        <taxon>rosids</taxon>
        <taxon>fabids</taxon>
        <taxon>Fabales</taxon>
        <taxon>Fabaceae</taxon>
        <taxon>Papilionoideae</taxon>
        <taxon>50 kb inversion clade</taxon>
        <taxon>NPAAA clade</taxon>
        <taxon>Hologalegina</taxon>
        <taxon>IRL clade</taxon>
        <taxon>Trifolieae</taxon>
        <taxon>Trifolium</taxon>
    </lineage>
</organism>
<proteinExistence type="predicted"/>
<keyword evidence="3" id="KW-1185">Reference proteome</keyword>